<evidence type="ECO:0000313" key="1">
    <source>
        <dbReference type="EMBL" id="KAJ7406024.1"/>
    </source>
</evidence>
<reference evidence="1" key="1">
    <citation type="submission" date="2019-10" db="EMBL/GenBank/DDBJ databases">
        <authorList>
            <person name="Soares A.E.R."/>
            <person name="Aleixo A."/>
            <person name="Schneider P."/>
            <person name="Miyaki C.Y."/>
            <person name="Schneider M.P."/>
            <person name="Mello C."/>
            <person name="Vasconcelos A.T.R."/>
        </authorList>
    </citation>
    <scope>NUCLEOTIDE SEQUENCE</scope>
    <source>
        <tissue evidence="1">Muscle</tissue>
    </source>
</reference>
<keyword evidence="2" id="KW-1185">Reference proteome</keyword>
<dbReference type="EMBL" id="WHWB01034679">
    <property type="protein sequence ID" value="KAJ7406024.1"/>
    <property type="molecule type" value="Genomic_DNA"/>
</dbReference>
<proteinExistence type="predicted"/>
<dbReference type="Proteomes" id="UP001145742">
    <property type="component" value="Unassembled WGS sequence"/>
</dbReference>
<organism evidence="1 2">
    <name type="scientific">Willisornis vidua</name>
    <name type="common">Xingu scale-backed antbird</name>
    <dbReference type="NCBI Taxonomy" id="1566151"/>
    <lineage>
        <taxon>Eukaryota</taxon>
        <taxon>Metazoa</taxon>
        <taxon>Chordata</taxon>
        <taxon>Craniata</taxon>
        <taxon>Vertebrata</taxon>
        <taxon>Euteleostomi</taxon>
        <taxon>Archelosauria</taxon>
        <taxon>Archosauria</taxon>
        <taxon>Dinosauria</taxon>
        <taxon>Saurischia</taxon>
        <taxon>Theropoda</taxon>
        <taxon>Coelurosauria</taxon>
        <taxon>Aves</taxon>
        <taxon>Neognathae</taxon>
        <taxon>Neoaves</taxon>
        <taxon>Telluraves</taxon>
        <taxon>Australaves</taxon>
        <taxon>Passeriformes</taxon>
        <taxon>Thamnophilidae</taxon>
        <taxon>Willisornis</taxon>
    </lineage>
</organism>
<evidence type="ECO:0000313" key="2">
    <source>
        <dbReference type="Proteomes" id="UP001145742"/>
    </source>
</evidence>
<gene>
    <name evidence="1" type="ORF">WISP_136295</name>
</gene>
<comment type="caution">
    <text evidence="1">The sequence shown here is derived from an EMBL/GenBank/DDBJ whole genome shotgun (WGS) entry which is preliminary data.</text>
</comment>
<sequence>METLHLTDTCQDIKNIASNGKKLIALNNESWSAKAEENSITKDRVALGCLTQLHDAGGYDTELVKDVQSSGIADATQAKGQLLQELSKGTQDLMVISSVKVSLIKLEKMHIIIWVLSNTELKRNRQIVCMIWGIPILCLPDWTQHTQDNQGIGPSQQEFVKGRSCLTNLIFYDKMTCLVAEGKSVGVIYLDFSKALDTISHSILLEKLAAHDLNGCTV</sequence>
<evidence type="ECO:0008006" key="3">
    <source>
        <dbReference type="Google" id="ProtNLM"/>
    </source>
</evidence>
<protein>
    <recommendedName>
        <fullName evidence="3">Rna-directed dna polymerase from mobile element jockey-like</fullName>
    </recommendedName>
</protein>
<accession>A0ABQ9CU11</accession>
<name>A0ABQ9CU11_9PASS</name>